<dbReference type="Gene3D" id="1.10.10.10">
    <property type="entry name" value="Winged helix-like DNA-binding domain superfamily/Winged helix DNA-binding domain"/>
    <property type="match status" value="1"/>
</dbReference>
<dbReference type="InterPro" id="IPR036390">
    <property type="entry name" value="WH_DNA-bd_sf"/>
</dbReference>
<evidence type="ECO:0000256" key="3">
    <source>
        <dbReference type="ARBA" id="ARBA00023125"/>
    </source>
</evidence>
<evidence type="ECO:0000256" key="4">
    <source>
        <dbReference type="ARBA" id="ARBA00023163"/>
    </source>
</evidence>
<dbReference type="GO" id="GO:0045892">
    <property type="term" value="P:negative regulation of DNA-templated transcription"/>
    <property type="evidence" value="ECO:0007669"/>
    <property type="project" value="InterPro"/>
</dbReference>
<dbReference type="KEGG" id="fro:AALO17_11510"/>
<dbReference type="Pfam" id="PF03965">
    <property type="entry name" value="Penicillinase_R"/>
    <property type="match status" value="1"/>
</dbReference>
<dbReference type="InterPro" id="IPR005650">
    <property type="entry name" value="BlaI_family"/>
</dbReference>
<dbReference type="AlphaFoldDB" id="A0A140DUF8"/>
<evidence type="ECO:0000313" key="5">
    <source>
        <dbReference type="EMBL" id="AMK54285.1"/>
    </source>
</evidence>
<protein>
    <recommendedName>
        <fullName evidence="7">Penicillinase repressor</fullName>
    </recommendedName>
</protein>
<keyword evidence="3" id="KW-0238">DNA-binding</keyword>
<evidence type="ECO:0000256" key="1">
    <source>
        <dbReference type="ARBA" id="ARBA00011046"/>
    </source>
</evidence>
<dbReference type="GeneID" id="78477902"/>
<evidence type="ECO:0000313" key="6">
    <source>
        <dbReference type="Proteomes" id="UP000069771"/>
    </source>
</evidence>
<dbReference type="STRING" id="1702221.AALO17_11510"/>
<dbReference type="RefSeq" id="WP_067556439.1">
    <property type="nucleotide sequence ID" value="NZ_CAOKZT010000008.1"/>
</dbReference>
<accession>A0A140DUF8</accession>
<organism evidence="5 6">
    <name type="scientific">Faecalibaculum rodentium</name>
    <dbReference type="NCBI Taxonomy" id="1702221"/>
    <lineage>
        <taxon>Bacteria</taxon>
        <taxon>Bacillati</taxon>
        <taxon>Bacillota</taxon>
        <taxon>Erysipelotrichia</taxon>
        <taxon>Erysipelotrichales</taxon>
        <taxon>Erysipelotrichaceae</taxon>
        <taxon>Faecalibaculum</taxon>
    </lineage>
</organism>
<gene>
    <name evidence="5" type="ORF">AALO17_11510</name>
</gene>
<proteinExistence type="inferred from homology"/>
<dbReference type="SUPFAM" id="SSF46785">
    <property type="entry name" value="Winged helix' DNA-binding domain"/>
    <property type="match status" value="1"/>
</dbReference>
<sequence length="124" mass="14180">MKKFTKKESQVMDILWCEGKPLTAREISDRISEMSVYSVQQVLSRLLEGNIIQVAGITHNRNAIARQYEPSMQEADYLASIANSRETCRLFAQNFVDAGASLEELNELEARIRTRIRELKDQSS</sequence>
<dbReference type="Proteomes" id="UP000069771">
    <property type="component" value="Chromosome"/>
</dbReference>
<keyword evidence="4" id="KW-0804">Transcription</keyword>
<dbReference type="InterPro" id="IPR036388">
    <property type="entry name" value="WH-like_DNA-bd_sf"/>
</dbReference>
<reference evidence="5 6" key="1">
    <citation type="journal article" date="2016" name="Gut Pathog.">
        <title>Whole genome sequencing of "Faecalibaculum rodentium" ALO17, isolated from C57BL/6J laboratory mouse feces.</title>
        <authorList>
            <person name="Lim S."/>
            <person name="Chang D.H."/>
            <person name="Ahn S."/>
            <person name="Kim B.C."/>
        </authorList>
    </citation>
    <scope>NUCLEOTIDE SEQUENCE [LARGE SCALE GENOMIC DNA]</scope>
    <source>
        <strain evidence="5 6">Alo17</strain>
    </source>
</reference>
<keyword evidence="6" id="KW-1185">Reference proteome</keyword>
<comment type="similarity">
    <text evidence="1">Belongs to the BlaI transcriptional regulatory family.</text>
</comment>
<dbReference type="GO" id="GO:0003677">
    <property type="term" value="F:DNA binding"/>
    <property type="evidence" value="ECO:0007669"/>
    <property type="project" value="UniProtKB-KW"/>
</dbReference>
<dbReference type="OrthoDB" id="2003001at2"/>
<dbReference type="EMBL" id="CP011391">
    <property type="protein sequence ID" value="AMK54285.1"/>
    <property type="molecule type" value="Genomic_DNA"/>
</dbReference>
<evidence type="ECO:0008006" key="7">
    <source>
        <dbReference type="Google" id="ProtNLM"/>
    </source>
</evidence>
<evidence type="ECO:0000256" key="2">
    <source>
        <dbReference type="ARBA" id="ARBA00023015"/>
    </source>
</evidence>
<keyword evidence="2" id="KW-0805">Transcription regulation</keyword>
<name>A0A140DUF8_9FIRM</name>